<proteinExistence type="predicted"/>
<comment type="caution">
    <text evidence="2">The sequence shown here is derived from an EMBL/GenBank/DDBJ whole genome shotgun (WGS) entry which is preliminary data.</text>
</comment>
<protein>
    <submittedName>
        <fullName evidence="2">Uncharacterized protein</fullName>
    </submittedName>
</protein>
<name>A0AAV4HXU0_9GAST</name>
<feature type="compositionally biased region" description="Acidic residues" evidence="1">
    <location>
        <begin position="20"/>
        <end position="35"/>
    </location>
</feature>
<accession>A0AAV4HXU0</accession>
<evidence type="ECO:0000256" key="1">
    <source>
        <dbReference type="SAM" id="MobiDB-lite"/>
    </source>
</evidence>
<gene>
    <name evidence="2" type="ORF">ElyMa_006447700</name>
</gene>
<feature type="region of interest" description="Disordered" evidence="1">
    <location>
        <begin position="20"/>
        <end position="39"/>
    </location>
</feature>
<dbReference type="AlphaFoldDB" id="A0AAV4HXU0"/>
<keyword evidence="3" id="KW-1185">Reference proteome</keyword>
<sequence length="126" mass="13884">MKTALSHNITAIWIFSDNGVDDNTEEETDDNDYGEETGQANFTQTEPVDIDSRDIKRHVKRNRPVVGSPNPVRFVGIGYDIILSLKARETWSLTSVGGGSSRRNSAIRACSVFARARARTVQGCTP</sequence>
<evidence type="ECO:0000313" key="2">
    <source>
        <dbReference type="EMBL" id="GFS02565.1"/>
    </source>
</evidence>
<reference evidence="2 3" key="1">
    <citation type="journal article" date="2021" name="Elife">
        <title>Chloroplast acquisition without the gene transfer in kleptoplastic sea slugs, Plakobranchus ocellatus.</title>
        <authorList>
            <person name="Maeda T."/>
            <person name="Takahashi S."/>
            <person name="Yoshida T."/>
            <person name="Shimamura S."/>
            <person name="Takaki Y."/>
            <person name="Nagai Y."/>
            <person name="Toyoda A."/>
            <person name="Suzuki Y."/>
            <person name="Arimoto A."/>
            <person name="Ishii H."/>
            <person name="Satoh N."/>
            <person name="Nishiyama T."/>
            <person name="Hasebe M."/>
            <person name="Maruyama T."/>
            <person name="Minagawa J."/>
            <person name="Obokata J."/>
            <person name="Shigenobu S."/>
        </authorList>
    </citation>
    <scope>NUCLEOTIDE SEQUENCE [LARGE SCALE GENOMIC DNA]</scope>
</reference>
<evidence type="ECO:0000313" key="3">
    <source>
        <dbReference type="Proteomes" id="UP000762676"/>
    </source>
</evidence>
<dbReference type="EMBL" id="BMAT01012952">
    <property type="protein sequence ID" value="GFS02565.1"/>
    <property type="molecule type" value="Genomic_DNA"/>
</dbReference>
<organism evidence="2 3">
    <name type="scientific">Elysia marginata</name>
    <dbReference type="NCBI Taxonomy" id="1093978"/>
    <lineage>
        <taxon>Eukaryota</taxon>
        <taxon>Metazoa</taxon>
        <taxon>Spiralia</taxon>
        <taxon>Lophotrochozoa</taxon>
        <taxon>Mollusca</taxon>
        <taxon>Gastropoda</taxon>
        <taxon>Heterobranchia</taxon>
        <taxon>Euthyneura</taxon>
        <taxon>Panpulmonata</taxon>
        <taxon>Sacoglossa</taxon>
        <taxon>Placobranchoidea</taxon>
        <taxon>Plakobranchidae</taxon>
        <taxon>Elysia</taxon>
    </lineage>
</organism>
<dbReference type="Proteomes" id="UP000762676">
    <property type="component" value="Unassembled WGS sequence"/>
</dbReference>